<organism evidence="9 10">
    <name type="scientific">Rhizobium quercicola</name>
    <dbReference type="NCBI Taxonomy" id="2901226"/>
    <lineage>
        <taxon>Bacteria</taxon>
        <taxon>Pseudomonadati</taxon>
        <taxon>Pseudomonadota</taxon>
        <taxon>Alphaproteobacteria</taxon>
        <taxon>Hyphomicrobiales</taxon>
        <taxon>Rhizobiaceae</taxon>
        <taxon>Rhizobium/Agrobacterium group</taxon>
        <taxon>Rhizobium</taxon>
    </lineage>
</organism>
<evidence type="ECO:0000256" key="6">
    <source>
        <dbReference type="ARBA" id="ARBA00023136"/>
    </source>
</evidence>
<dbReference type="InterPro" id="IPR035906">
    <property type="entry name" value="MetI-like_sf"/>
</dbReference>
<keyword evidence="10" id="KW-1185">Reference proteome</keyword>
<keyword evidence="4 7" id="KW-0812">Transmembrane</keyword>
<sequence length="331" mass="35165">MNSAYLTYAGKRLAQAAVVILLAYVFTFVVVSILPGDPITSVLRNPQNGFSEEEIAQIVAAQGLDRPVLEQLWSSLANFLTGDLGLSMRSHRPVTTMIAEVLPSTLILATSALVLALLLAVVVAYGTQVLPKRYGQGLLRAFPALFLSVPNFVIGLVLIHLFGFQLGLFRVINPDSAWATFFAAVTLAIPISAQIAEVLIASLDHEAGQDYIAVARGRGLRPLRLFTRHLLKPSSLPVVTVIALTVGELLGGSLITETVFGRTGIGSLVQRSVSTQDLPVLQAVVSLAAVVFVLANLVADLVYPLLDPRVKLLGARLPHARASNPAGATAP</sequence>
<dbReference type="GO" id="GO:0005886">
    <property type="term" value="C:plasma membrane"/>
    <property type="evidence" value="ECO:0007669"/>
    <property type="project" value="UniProtKB-SubCell"/>
</dbReference>
<evidence type="ECO:0000256" key="3">
    <source>
        <dbReference type="ARBA" id="ARBA00022475"/>
    </source>
</evidence>
<dbReference type="AlphaFoldDB" id="A0A9X1NRH7"/>
<keyword evidence="2 7" id="KW-0813">Transport</keyword>
<feature type="domain" description="ABC transmembrane type-1" evidence="8">
    <location>
        <begin position="102"/>
        <end position="303"/>
    </location>
</feature>
<name>A0A9X1NRH7_9HYPH</name>
<gene>
    <name evidence="9" type="ORF">LRX75_11480</name>
</gene>
<evidence type="ECO:0000256" key="2">
    <source>
        <dbReference type="ARBA" id="ARBA00022448"/>
    </source>
</evidence>
<evidence type="ECO:0000313" key="10">
    <source>
        <dbReference type="Proteomes" id="UP001139089"/>
    </source>
</evidence>
<dbReference type="Gene3D" id="1.10.3720.10">
    <property type="entry name" value="MetI-like"/>
    <property type="match status" value="1"/>
</dbReference>
<feature type="transmembrane region" description="Helical" evidence="7">
    <location>
        <begin position="106"/>
        <end position="126"/>
    </location>
</feature>
<evidence type="ECO:0000256" key="5">
    <source>
        <dbReference type="ARBA" id="ARBA00022989"/>
    </source>
</evidence>
<comment type="subcellular location">
    <subcellularLocation>
        <location evidence="1 7">Cell membrane</location>
        <topology evidence="1 7">Multi-pass membrane protein</topology>
    </subcellularLocation>
</comment>
<dbReference type="Pfam" id="PF19300">
    <property type="entry name" value="BPD_transp_1_N"/>
    <property type="match status" value="1"/>
</dbReference>
<dbReference type="PANTHER" id="PTHR43163:SF6">
    <property type="entry name" value="DIPEPTIDE TRANSPORT SYSTEM PERMEASE PROTEIN DPPB-RELATED"/>
    <property type="match status" value="1"/>
</dbReference>
<keyword evidence="6 7" id="KW-0472">Membrane</keyword>
<protein>
    <submittedName>
        <fullName evidence="9">ABC transporter permease</fullName>
    </submittedName>
</protein>
<dbReference type="InterPro" id="IPR000515">
    <property type="entry name" value="MetI-like"/>
</dbReference>
<dbReference type="CDD" id="cd06261">
    <property type="entry name" value="TM_PBP2"/>
    <property type="match status" value="1"/>
</dbReference>
<reference evidence="9" key="1">
    <citation type="submission" date="2021-12" db="EMBL/GenBank/DDBJ databases">
        <authorList>
            <person name="Li Y."/>
        </authorList>
    </citation>
    <scope>NUCLEOTIDE SEQUENCE</scope>
    <source>
        <strain evidence="9">DKSPLA3</strain>
    </source>
</reference>
<feature type="transmembrane region" description="Helical" evidence="7">
    <location>
        <begin position="176"/>
        <end position="196"/>
    </location>
</feature>
<dbReference type="SUPFAM" id="SSF161098">
    <property type="entry name" value="MetI-like"/>
    <property type="match status" value="1"/>
</dbReference>
<dbReference type="RefSeq" id="WP_113152633.1">
    <property type="nucleotide sequence ID" value="NZ_JAJOZR010000006.1"/>
</dbReference>
<feature type="transmembrane region" description="Helical" evidence="7">
    <location>
        <begin position="138"/>
        <end position="164"/>
    </location>
</feature>
<evidence type="ECO:0000256" key="4">
    <source>
        <dbReference type="ARBA" id="ARBA00022692"/>
    </source>
</evidence>
<keyword evidence="5 7" id="KW-1133">Transmembrane helix</keyword>
<evidence type="ECO:0000313" key="9">
    <source>
        <dbReference type="EMBL" id="MCD7109665.1"/>
    </source>
</evidence>
<dbReference type="EMBL" id="JAJOZR010000006">
    <property type="protein sequence ID" value="MCD7109665.1"/>
    <property type="molecule type" value="Genomic_DNA"/>
</dbReference>
<dbReference type="Proteomes" id="UP001139089">
    <property type="component" value="Unassembled WGS sequence"/>
</dbReference>
<feature type="transmembrane region" description="Helical" evidence="7">
    <location>
        <begin position="236"/>
        <end position="260"/>
    </location>
</feature>
<dbReference type="PANTHER" id="PTHR43163">
    <property type="entry name" value="DIPEPTIDE TRANSPORT SYSTEM PERMEASE PROTEIN DPPB-RELATED"/>
    <property type="match status" value="1"/>
</dbReference>
<dbReference type="GO" id="GO:0055085">
    <property type="term" value="P:transmembrane transport"/>
    <property type="evidence" value="ECO:0007669"/>
    <property type="project" value="InterPro"/>
</dbReference>
<dbReference type="InterPro" id="IPR045621">
    <property type="entry name" value="BPD_transp_1_N"/>
</dbReference>
<comment type="similarity">
    <text evidence="7">Belongs to the binding-protein-dependent transport system permease family.</text>
</comment>
<proteinExistence type="inferred from homology"/>
<evidence type="ECO:0000256" key="1">
    <source>
        <dbReference type="ARBA" id="ARBA00004651"/>
    </source>
</evidence>
<accession>A0A9X1NRH7</accession>
<comment type="caution">
    <text evidence="9">The sequence shown here is derived from an EMBL/GenBank/DDBJ whole genome shotgun (WGS) entry which is preliminary data.</text>
</comment>
<feature type="transmembrane region" description="Helical" evidence="7">
    <location>
        <begin position="280"/>
        <end position="306"/>
    </location>
</feature>
<keyword evidence="3" id="KW-1003">Cell membrane</keyword>
<dbReference type="Pfam" id="PF00528">
    <property type="entry name" value="BPD_transp_1"/>
    <property type="match status" value="1"/>
</dbReference>
<feature type="transmembrane region" description="Helical" evidence="7">
    <location>
        <begin position="12"/>
        <end position="34"/>
    </location>
</feature>
<dbReference type="PROSITE" id="PS50928">
    <property type="entry name" value="ABC_TM1"/>
    <property type="match status" value="1"/>
</dbReference>
<evidence type="ECO:0000256" key="7">
    <source>
        <dbReference type="RuleBase" id="RU363032"/>
    </source>
</evidence>
<evidence type="ECO:0000259" key="8">
    <source>
        <dbReference type="PROSITE" id="PS50928"/>
    </source>
</evidence>